<protein>
    <submittedName>
        <fullName evidence="1">Uncharacterized protein</fullName>
    </submittedName>
</protein>
<organism evidence="1">
    <name type="scientific">marine sediment metagenome</name>
    <dbReference type="NCBI Taxonomy" id="412755"/>
    <lineage>
        <taxon>unclassified sequences</taxon>
        <taxon>metagenomes</taxon>
        <taxon>ecological metagenomes</taxon>
    </lineage>
</organism>
<dbReference type="AlphaFoldDB" id="A0A0F9GH29"/>
<proteinExistence type="predicted"/>
<accession>A0A0F9GH29</accession>
<evidence type="ECO:0000313" key="1">
    <source>
        <dbReference type="EMBL" id="KKL98159.1"/>
    </source>
</evidence>
<gene>
    <name evidence="1" type="ORF">LCGC14_1827190</name>
</gene>
<dbReference type="EMBL" id="LAZR01017985">
    <property type="protein sequence ID" value="KKL98159.1"/>
    <property type="molecule type" value="Genomic_DNA"/>
</dbReference>
<comment type="caution">
    <text evidence="1">The sequence shown here is derived from an EMBL/GenBank/DDBJ whole genome shotgun (WGS) entry which is preliminary data.</text>
</comment>
<sequence length="78" mass="9202">MNNAEETKQEFIEDIFSEVCNVPEYSSFYLNTFNIIAKLSLQNKAKEERLFDTGDWTDEGQREALITKVKDFLLKYIK</sequence>
<name>A0A0F9GH29_9ZZZZ</name>
<reference evidence="1" key="1">
    <citation type="journal article" date="2015" name="Nature">
        <title>Complex archaea that bridge the gap between prokaryotes and eukaryotes.</title>
        <authorList>
            <person name="Spang A."/>
            <person name="Saw J.H."/>
            <person name="Jorgensen S.L."/>
            <person name="Zaremba-Niedzwiedzka K."/>
            <person name="Martijn J."/>
            <person name="Lind A.E."/>
            <person name="van Eijk R."/>
            <person name="Schleper C."/>
            <person name="Guy L."/>
            <person name="Ettema T.J."/>
        </authorList>
    </citation>
    <scope>NUCLEOTIDE SEQUENCE</scope>
</reference>